<dbReference type="InterPro" id="IPR023213">
    <property type="entry name" value="CAT-like_dom_sf"/>
</dbReference>
<dbReference type="FunFam" id="3.40.50.12780:FF:000012">
    <property type="entry name" value="Non-ribosomal peptide synthetase"/>
    <property type="match status" value="5"/>
</dbReference>
<proteinExistence type="inferred from homology"/>
<accession>D0LXU2</accession>
<dbReference type="InterPro" id="IPR029058">
    <property type="entry name" value="AB_hydrolase_fold"/>
</dbReference>
<dbReference type="InterPro" id="IPR042099">
    <property type="entry name" value="ANL_N_sf"/>
</dbReference>
<dbReference type="NCBIfam" id="NF003417">
    <property type="entry name" value="PRK04813.1"/>
    <property type="match status" value="6"/>
</dbReference>
<dbReference type="Gene3D" id="1.10.1200.10">
    <property type="entry name" value="ACP-like"/>
    <property type="match status" value="6"/>
</dbReference>
<dbReference type="Gene3D" id="3.30.559.30">
    <property type="entry name" value="Nonribosomal peptide synthetase, condensation domain"/>
    <property type="match status" value="8"/>
</dbReference>
<dbReference type="CDD" id="cd19531">
    <property type="entry name" value="LCL_NRPS-like"/>
    <property type="match status" value="3"/>
</dbReference>
<dbReference type="PROSITE" id="PS00012">
    <property type="entry name" value="PHOSPHOPANTETHEINE"/>
    <property type="match status" value="4"/>
</dbReference>
<dbReference type="NCBIfam" id="NF004282">
    <property type="entry name" value="PRK05691.1"/>
    <property type="match status" value="7"/>
</dbReference>
<evidence type="ECO:0000256" key="2">
    <source>
        <dbReference type="ARBA" id="ARBA00006432"/>
    </source>
</evidence>
<keyword evidence="5" id="KW-0677">Repeat</keyword>
<dbReference type="FunFam" id="3.30.559.10:FF:000012">
    <property type="entry name" value="Non-ribosomal peptide synthetase"/>
    <property type="match status" value="2"/>
</dbReference>
<dbReference type="InterPro" id="IPR010060">
    <property type="entry name" value="NRPS_synth"/>
</dbReference>
<dbReference type="FunFam" id="3.40.50.980:FF:000001">
    <property type="entry name" value="Non-ribosomal peptide synthetase"/>
    <property type="match status" value="5"/>
</dbReference>
<dbReference type="SMART" id="SM00824">
    <property type="entry name" value="PKS_TE"/>
    <property type="match status" value="1"/>
</dbReference>
<gene>
    <name evidence="8" type="ordered locus">Hoch_1748</name>
</gene>
<dbReference type="GO" id="GO:0003824">
    <property type="term" value="F:catalytic activity"/>
    <property type="evidence" value="ECO:0007669"/>
    <property type="project" value="UniProtKB-KW"/>
</dbReference>
<dbReference type="CDD" id="cd19534">
    <property type="entry name" value="E_NRPS"/>
    <property type="match status" value="2"/>
</dbReference>
<dbReference type="InterPro" id="IPR045851">
    <property type="entry name" value="AMP-bd_C_sf"/>
</dbReference>
<keyword evidence="9" id="KW-1185">Reference proteome</keyword>
<dbReference type="InterPro" id="IPR000873">
    <property type="entry name" value="AMP-dep_synth/lig_dom"/>
</dbReference>
<feature type="region of interest" description="Disordered" evidence="6">
    <location>
        <begin position="6578"/>
        <end position="6597"/>
    </location>
</feature>
<evidence type="ECO:0000256" key="6">
    <source>
        <dbReference type="SAM" id="MobiDB-lite"/>
    </source>
</evidence>
<dbReference type="FunFam" id="2.30.38.10:FF:000001">
    <property type="entry name" value="Non-ribosomal peptide synthetase PvdI"/>
    <property type="match status" value="6"/>
</dbReference>
<dbReference type="STRING" id="502025.Hoch_1748"/>
<feature type="domain" description="Carrier" evidence="7">
    <location>
        <begin position="985"/>
        <end position="1059"/>
    </location>
</feature>
<dbReference type="Pfam" id="PF00501">
    <property type="entry name" value="AMP-binding"/>
    <property type="match status" value="6"/>
</dbReference>
<comment type="similarity">
    <text evidence="2">Belongs to the ATP-dependent AMP-binding enzyme family.</text>
</comment>
<dbReference type="SUPFAM" id="SSF56801">
    <property type="entry name" value="Acetyl-CoA synthetase-like"/>
    <property type="match status" value="6"/>
</dbReference>
<dbReference type="eggNOG" id="COG1020">
    <property type="taxonomic scope" value="Bacteria"/>
</dbReference>
<dbReference type="InterPro" id="IPR020845">
    <property type="entry name" value="AMP-binding_CS"/>
</dbReference>
<dbReference type="CDD" id="cd05930">
    <property type="entry name" value="A_NRPS"/>
    <property type="match status" value="3"/>
</dbReference>
<dbReference type="Pfam" id="PF00550">
    <property type="entry name" value="PP-binding"/>
    <property type="match status" value="6"/>
</dbReference>
<dbReference type="GO" id="GO:0044550">
    <property type="term" value="P:secondary metabolite biosynthetic process"/>
    <property type="evidence" value="ECO:0007669"/>
    <property type="project" value="UniProtKB-ARBA"/>
</dbReference>
<feature type="domain" description="Carrier" evidence="7">
    <location>
        <begin position="7351"/>
        <end position="7426"/>
    </location>
</feature>
<feature type="domain" description="Carrier" evidence="7">
    <location>
        <begin position="4698"/>
        <end position="4772"/>
    </location>
</feature>
<dbReference type="Pfam" id="PF00668">
    <property type="entry name" value="Condensation"/>
    <property type="match status" value="8"/>
</dbReference>
<dbReference type="InterPro" id="IPR020802">
    <property type="entry name" value="TesA-like"/>
</dbReference>
<dbReference type="InterPro" id="IPR001031">
    <property type="entry name" value="Thioesterase"/>
</dbReference>
<dbReference type="InterPro" id="IPR025110">
    <property type="entry name" value="AMP-bd_C"/>
</dbReference>
<feature type="domain" description="Carrier" evidence="7">
    <location>
        <begin position="3630"/>
        <end position="3705"/>
    </location>
</feature>
<evidence type="ECO:0000256" key="4">
    <source>
        <dbReference type="ARBA" id="ARBA00022553"/>
    </source>
</evidence>
<dbReference type="FunFam" id="3.40.50.980:FF:000002">
    <property type="entry name" value="Enterobactin synthetase component F"/>
    <property type="match status" value="3"/>
</dbReference>
<dbReference type="Gene3D" id="2.30.38.10">
    <property type="entry name" value="Luciferase, Domain 3"/>
    <property type="match status" value="3"/>
</dbReference>
<dbReference type="Gene3D" id="3.40.50.980">
    <property type="match status" value="6"/>
</dbReference>
<dbReference type="Gene3D" id="3.40.50.12780">
    <property type="entry name" value="N-terminal domain of ligase-like"/>
    <property type="match status" value="3"/>
</dbReference>
<dbReference type="InterPro" id="IPR010071">
    <property type="entry name" value="AA_adenyl_dom"/>
</dbReference>
<dbReference type="PANTHER" id="PTHR45527:SF14">
    <property type="entry name" value="PLIPASTATIN SYNTHASE SUBUNIT B"/>
    <property type="match status" value="1"/>
</dbReference>
<dbReference type="InterPro" id="IPR020806">
    <property type="entry name" value="PKS_PP-bd"/>
</dbReference>
<feature type="domain" description="Carrier" evidence="7">
    <location>
        <begin position="6276"/>
        <end position="6351"/>
    </location>
</feature>
<dbReference type="SMART" id="SM00823">
    <property type="entry name" value="PKS_PP"/>
    <property type="match status" value="6"/>
</dbReference>
<keyword evidence="4" id="KW-0597">Phosphoprotein</keyword>
<dbReference type="GO" id="GO:0031177">
    <property type="term" value="F:phosphopantetheine binding"/>
    <property type="evidence" value="ECO:0007669"/>
    <property type="project" value="InterPro"/>
</dbReference>
<dbReference type="GO" id="GO:0005829">
    <property type="term" value="C:cytosol"/>
    <property type="evidence" value="ECO:0007669"/>
    <property type="project" value="TreeGrafter"/>
</dbReference>
<evidence type="ECO:0000256" key="1">
    <source>
        <dbReference type="ARBA" id="ARBA00001957"/>
    </source>
</evidence>
<dbReference type="Gene3D" id="3.40.50.1820">
    <property type="entry name" value="alpha/beta hydrolase"/>
    <property type="match status" value="1"/>
</dbReference>
<evidence type="ECO:0000313" key="9">
    <source>
        <dbReference type="Proteomes" id="UP000001880"/>
    </source>
</evidence>
<evidence type="ECO:0000259" key="7">
    <source>
        <dbReference type="PROSITE" id="PS50075"/>
    </source>
</evidence>
<reference evidence="8 9" key="1">
    <citation type="journal article" date="2010" name="Stand. Genomic Sci.">
        <title>Complete genome sequence of Haliangium ochraceum type strain (SMP-2).</title>
        <authorList>
            <consortium name="US DOE Joint Genome Institute (JGI-PGF)"/>
            <person name="Ivanova N."/>
            <person name="Daum C."/>
            <person name="Lang E."/>
            <person name="Abt B."/>
            <person name="Kopitz M."/>
            <person name="Saunders E."/>
            <person name="Lapidus A."/>
            <person name="Lucas S."/>
            <person name="Glavina Del Rio T."/>
            <person name="Nolan M."/>
            <person name="Tice H."/>
            <person name="Copeland A."/>
            <person name="Cheng J.F."/>
            <person name="Chen F."/>
            <person name="Bruce D."/>
            <person name="Goodwin L."/>
            <person name="Pitluck S."/>
            <person name="Mavromatis K."/>
            <person name="Pati A."/>
            <person name="Mikhailova N."/>
            <person name="Chen A."/>
            <person name="Palaniappan K."/>
            <person name="Land M."/>
            <person name="Hauser L."/>
            <person name="Chang Y.J."/>
            <person name="Jeffries C.D."/>
            <person name="Detter J.C."/>
            <person name="Brettin T."/>
            <person name="Rohde M."/>
            <person name="Goker M."/>
            <person name="Bristow J."/>
            <person name="Markowitz V."/>
            <person name="Eisen J.A."/>
            <person name="Hugenholtz P."/>
            <person name="Kyrpides N.C."/>
            <person name="Klenk H.P."/>
        </authorList>
    </citation>
    <scope>NUCLEOTIDE SEQUENCE [LARGE SCALE GENOMIC DNA]</scope>
    <source>
        <strain evidence="9">DSM 14365 / CIP 107738 / JCM 11303 / AJ 13395 / SMP-2</strain>
    </source>
</reference>
<dbReference type="EMBL" id="CP001804">
    <property type="protein sequence ID" value="ACY14297.1"/>
    <property type="molecule type" value="Genomic_DNA"/>
</dbReference>
<dbReference type="Pfam" id="PF00975">
    <property type="entry name" value="Thioesterase"/>
    <property type="match status" value="1"/>
</dbReference>
<dbReference type="Gene3D" id="3.30.300.30">
    <property type="match status" value="6"/>
</dbReference>
<dbReference type="OrthoDB" id="5349841at2"/>
<keyword evidence="3" id="KW-0596">Phosphopantetheine</keyword>
<dbReference type="NCBIfam" id="TIGR01720">
    <property type="entry name" value="NRPS-para261"/>
    <property type="match status" value="2"/>
</dbReference>
<dbReference type="Gene3D" id="3.30.559.10">
    <property type="entry name" value="Chloramphenicol acetyltransferase-like domain"/>
    <property type="match status" value="8"/>
</dbReference>
<dbReference type="InterPro" id="IPR001242">
    <property type="entry name" value="Condensation_dom"/>
</dbReference>
<protein>
    <submittedName>
        <fullName evidence="8">Amino acid adenylation domain protein</fullName>
    </submittedName>
</protein>
<dbReference type="FunFam" id="3.30.300.30:FF:000010">
    <property type="entry name" value="Enterobactin synthetase component F"/>
    <property type="match status" value="5"/>
</dbReference>
<dbReference type="CDD" id="cd19543">
    <property type="entry name" value="DCL_NRPS"/>
    <property type="match status" value="2"/>
</dbReference>
<organism evidence="8 9">
    <name type="scientific">Haliangium ochraceum (strain DSM 14365 / JCM 11303 / SMP-2)</name>
    <dbReference type="NCBI Taxonomy" id="502025"/>
    <lineage>
        <taxon>Bacteria</taxon>
        <taxon>Pseudomonadati</taxon>
        <taxon>Myxococcota</taxon>
        <taxon>Polyangia</taxon>
        <taxon>Haliangiales</taxon>
        <taxon>Kofleriaceae</taxon>
        <taxon>Haliangium</taxon>
    </lineage>
</organism>
<feature type="compositionally biased region" description="Basic and acidic residues" evidence="6">
    <location>
        <begin position="6587"/>
        <end position="6597"/>
    </location>
</feature>
<dbReference type="Proteomes" id="UP000001880">
    <property type="component" value="Chromosome"/>
</dbReference>
<dbReference type="SUPFAM" id="SSF52777">
    <property type="entry name" value="CoA-dependent acyltransferases"/>
    <property type="match status" value="16"/>
</dbReference>
<dbReference type="Pfam" id="PF13193">
    <property type="entry name" value="AMP-binding_C"/>
    <property type="match status" value="6"/>
</dbReference>
<dbReference type="InterPro" id="IPR036736">
    <property type="entry name" value="ACP-like_sf"/>
</dbReference>
<dbReference type="InterPro" id="IPR009081">
    <property type="entry name" value="PP-bd_ACP"/>
</dbReference>
<dbReference type="PROSITE" id="PS50075">
    <property type="entry name" value="CARRIER"/>
    <property type="match status" value="6"/>
</dbReference>
<dbReference type="HOGENOM" id="CLU_222711_0_0_7"/>
<dbReference type="SUPFAM" id="SSF53474">
    <property type="entry name" value="alpha/beta-Hydrolases"/>
    <property type="match status" value="1"/>
</dbReference>
<dbReference type="PANTHER" id="PTHR45527">
    <property type="entry name" value="NONRIBOSOMAL PEPTIDE SYNTHETASE"/>
    <property type="match status" value="1"/>
</dbReference>
<dbReference type="PROSITE" id="PS00455">
    <property type="entry name" value="AMP_BINDING"/>
    <property type="match status" value="6"/>
</dbReference>
<sequence>MPAMSTDTFVFPSSFAQQRLWFLEQMNPGTGAYHIAGAVRIAGPLERDTLQAALDDLVARHESLRTTFALEQGEPVQVIAEDGRVSLTRTDLRADGVAVTPELVNQQALDEVRKPFDLARGPLLRVHLLQSRDSEVLLLLTIHHIVADGWSMDLLIRELSVLYNARLSGEPAALAPLDIQYADYTEWQREWLATPGVLDEQIDYWRRQLAHAPVLQLPADHARPPVPTHRGATLPVAVSPALAASLRSLAGDEGATMFMVLLSGFQALLARYTGQRDILVGAPMHERSRVELENMIGCCLNTLVLRTEVDAAESFRALLSRVRAITLDAYAHRDLPFERLVDELRPERNPAYTPYFQAVFNFRPAARTEAHLAGLAITPVEVHTASAKFDITLDLQDTGAELVGVIEYRTDLFATATIEGLRNCWLTLLEAVVATPDCPVGALPLLTEPQRAELLARGCAQERFPAEGTLHQRVLAAAAAAPDAVALVCGDDSLTYAQLLRRSAQLAHRLQALGVGPESRVGLCLQRSIDMVVAILATLQAGGAYVPLDPAYPPERIALLIDDSGMSALVTRHPDSDALPDHLATGDLPCVLLDQHADQLAALPDAPPPCAADADSLAYIIYTSGSTGRPKGVLVTHRNVLRLFDSTSEDFAFSADDVWTLFHSFSFDFSVWELWGALTFGARLVIVPWLVSRSPDAFAQLLARERVTVLNQTPSAFRQLIHTDSLTPLPALRYVIFGGEALDPTALLPWVERFGFDQTTFVNMYGITETTVHVTYRPLSRADLDHPSSRIGRPLRDLDIYLLDERMQPVPLGVPGEIYVGGPGLARGYLGRPELTALRFPDHPFRDGERVYRSGDLGRWTHDGDLEYLGRNDAQVKIRGFRIELGEIQAAIEAHPAIRSAAVIARSIGSDQRRALLAYLVPASDDIPSVDALRAFLAQRLPDYMLPASFHFLDALPLTVHGKLDTRALPEVEFAAAATDDSYEAPRNMVEEVLCAVWAHALSVPRVGIRDNFFALGGDSILSIRVVTMSEKRGIRYTAAQLFSNQTVAEIAAVAQDALDDDDDAREELYTEPFSQVSEDDLARLRAAHPDVVDAYPLARVQAGMLYHMELAPNSNIYHNTDSFHLRSRIPFDADCFRAAVQVVVGRHAVLRTSFDMASYSEPLQLVHEDVTLPFELSDLRHLDEAAQEAVIEELIRSEMAAHFDLRTPPLLRFFVHLRSDDTFQFTLTECHAIIDGWSLHSVLVEIFNHYFALMHGGELPAYEAPRLSYRDFVALERRVLAAPAHRAFWSEQLDGAAAVRLPRHMSPLPGREPVIAMISRHIPEQLEAGLRARAQALAVPLKSVLLAAHLKLLSSVSGRDDIITGVALHGRPEVEDGARLRGLFLNTLPFRLRLRPGSWASLIQQTFAAERALHPFRQYPMAEIQRAHGRETLYEVMFNYLHFHVLRDLAGSVADLEPLSTRRSEGTNVALAVDFQTDPYDYSLALDLDYDSNLFQHEQIAAIADAYLHILHCLAFEAEAPHDAFSALPGSERALLLHEFNETARPLPQGASLAALVAEHAARTPDAIAARDRAHSLSYRALCDRAMRLGHLLRATGVGPGATVGVLLDRSVDILVAILGAHAAGAAYLPLDPVYPSERLRYMLDDARVAAVLTEEALRASLPPLTAPVLCIDAPAHHAALEQQPATPLPMPSGDALAYVLYTSGSTGHPKGAMVTQRSLANYLRWAAGFYPLSEGSGAPVSTSIAFDGTVPSLLGPLAVGKCVHFLPEEQDVVHLAEALSTADEPYSLIKLTPAHLEALRHRLPDDAPVRAHAFVLGGEVLPPSLAAWWQQRAPQVRIYNQYGPTETTVACTAHRIADSVSETLPVPIGRPIANVRVYVLDAFLQPLPQGAVGELYVAGAGVSQGYWARPKLTAERFLPDPFASEHGARMYRTGDLVRVGCDGTLDYVGRSDAQIKLRGYRIELGEIEAVLAQQPGVREAAATVHQSAQGHGQLVGYLVFDSDSADDDDSADGDARAQRLDEMRRALRTRLPAYMVPASLVVLDALPRTPNRKLERRALPAPTAESAPSAAVHEAPRTAVEKLLASIWTQTLGVEEPGIHDDFFALGGDSILSIQVTARAGRAGVRITPRQVFEHPTIHELAAVADQSSDLLGDVAAEQGPVTGAAPLTPVQARFFALDLARPQHWNQSMLLRARQPVDADALAAAVRAVLGHHDALRLRFERGDDSNAAWRQEHAAPVTTAPLSRWDLGDLPAEQRDEALRTRASELQASLDLATGPLVHVALFDLGPDAEQRILIAVHHLVVDGVSWRILLEDLQSAYEHAAAGRAPQLPAKTSSFQQWARALRDHAHSLAVRQQLDYWSDPTRAQLAALPVDHGHGSNREADHAAVTIELDADTTSALLQQATSSYRARVDEILLAPLVATLSAWTKSPTIQLDLEGHGREEVGTPLDLSRTVGWFTAVYPVRVDLGAVAAPGSGALAALRAVKEQRRAVPAHGLGYGLLRYLGDDQTRATLAALPDSQVAFNYLGQLDASFAQDAMFVPADESAGPDRDPAAPRRYLLEISGYVLQGRLQLTWSYSAAAHQRATIERLAADFTAALQTLIAERTSARAYVPSDFPLAALSQPALDQITERWPARADGIDTAENPTIEDIYPLSALQEGMLFHSLQAPGRGEYFEQLAWELGAEIDVDAFERAWQSTVQCHPILRTAFVWRDVPQPMQVVLSDAPVHITRLDWSDIDPSSQEQRLRELLAAERARPFALDAAPLMRLSYIRLDAARGYFVWSHHHLLLDGWSLPLVITQTMSAYQSIAQGRTPQMPRPRPYRDYIRFLQERDDAGAEAFWRESLAGLSEPARLGLGGSEGESAAASDGAAPHREREHHLSAALSERLQDLARRHQLTLNTLAQGAWALLLGRYSNSDDVVFGATVSGRSPTLPGVEDMVGLFINTVPVRVRLPDDALLLDWLHQLQRQQVALREYEHSSLVRVQGWSQVPRDTQLFDTLLVFENYAVAGGFDEVGDQLQARLVHAVERTNYPMTLVIGMGERLTLRLAYDAQRFSERDAEQVLGHLAYILSGMTEHIGHTLHELPLLSDNERAELLARGCAQERFPAEGTLHQRVFDRAAAAPDAVALVCGDDSLTYAQLVRRSAQLAHRLQALGVGPESRVGLCLQRSIDMVVAILATLQAGGAYVPLDPAYPPERIALLIDDSGMSALVTRHPDSDALPDHLATGDLPCVLLDQHADQLAALPDAPPPCAADADSLAYIIYTSGSTGRPKGVLVTHRNVLRLFDSTSDDFAFSADDVWTLFHSFSFDFSVWELWGALTFGARLVIVPWLVSRSPDAFAQLLARERVTVLNQTPSAFRQLIHTDSLTPLPALRYVIFGGEALDPTALLPWVERFGFDQTTFVNMYGITETTVHVTYRPLSRADLDHPSSRIGRPLRDLDIYLLDERMQPVPLGVPGEIYVGGPGLARGYLGRPELTALRFPDHPFRDDERVYRSGDLGRWTHDGDLEYLGRNDAQVKIRGFRIELGEIQAAIEAHPAIRSAAVIARSIGSDQRRALLAYLVPTSDDIPSVDALRAFLAQRLPDYMLPASFHFLDALPLTVHGKLDTRALPEVDAIAAHARSYEPPRPGAESDMAALWCEVLDVEQVGRSDDFFALGGHSLVATRLLSRMRATFGDHVALADIFAHPRLAALAEAVGAAHSNASPLLTPPPLVAQQRPERPPLSFAQQRLWYLDHLEGTGAYNISSLLRLSGAVDRDKLAQALNALIQRHEILRTVFPAEQGVPYQRVLEHAPIEIACHAAADDELVRQQAAALAAEPFDLSHGPLLRVAMWPVRGGEHEHLLLLVVHHIISDGWSMSRLTDEFTAIYRAVLAGRDPEHAGLPALPVQYADFAAWQRAWLDDDTVAAQLAFWRDALADAPPVLELPTDAPRPTAQSFRGGSYEFQVPAVLTERLRTLAREQGATLYMVLLAGFQLLLSRYSNQRDIVVGTPVAGRVVAETEPLLGCFVNTLAIRARVDQASSFRALLDQVRAHTLDAFEHQALPFEKLVDALQPVRELGVTPLFQVMFVLQNAPEAVAELPELRVEPVPFERSSAQFDLTLSMEERDGALSAQAIYARDLFAARSIAQMMGHLCHLLEIAVAEPDRALDELPLLSDNERAELLARGCAQEHFPAEGTLHQRVLDRAAAAPDAVALVCGDDSLTYAQLVRRSAQLAHRLQALGVGPESRVGLCLQRSIDMVVAILATLQAGGAYVPLDPAYPPERIALLIDDSGMSALVTRHPDSDALPDHLVTGDLPCVLLDQHAGQLAALPDAPPPCAADADSLAYIIYTSGSTGRPKGVLVTHRNVLRLFDSTSDDFAFSADDVWTLFHSFSFDFSVWELWGALTFGARLVIVPWLVSRSPDAFAQLLARERVTVLNQTPSAFRQLIHTDSLTPLPALRYVIFGGEALDPTALLPWVERFGFDQTTFVNMYGITETTVHVTYRPLSRADLDHPSSRIGRPLRDLDIYLLDERMQPVPLGVPGEIYVGGPGLARGYLGRPELTALRFPDHPFRDGERVYRSGDLGRWTHDGDLEYLGRNDAQVKIRGFRIELGEIQAAIEAHPAIRSAAVIARSIGSDQRRALLAYLVPTSDDIPSVDALRAFLAQRLPDYMLPASFHFLDALPLTVHGKLDTRALPEVEFAAAATGDSYEAPRSDAEAALADIWSTVLGIERPGIHDDFFALGGDSILSIQIIARASQIGLHLTPRDIFEHSTIAAQATAASRTRRSRAEQGPVTGPAPLTPIEHWFFEQPRERRGHWNQSMLLRARQRIDGDALAAAVRAIARHHDALRLRFYEQADGTWEQVHAAPSHEAPVTLIDLVALGALAAEPAEAEADADDAAAVAEAVRVHADEVQRSLDLSTGPLLRVALFELGPQREQRLLIVIHHLVVDGVSWRILLEDLQQAYARCAAGREPELPAKTSSFQQWSQALLAHAQQPALRQQLEYWSAPERARVPALPADHPQGENRETAQASLAFALDAELTRALLHETAAAYRARVDELLLAALSATLSEWTKSTLVQVDVEGHGREDIDDEVDVTRTVGWFTTIYPVLLSLDPAGDALADNAASDDDALLAILRAVKEQRRAVPGHGLGYGLLRYLGDDDARAALRALPGSQVAFNYLGQFDQLQQAASVFAVANEPTGANRDLSAQRRYELELNGYVGDARLQLTWFYGSERYERATIERLAARFVEHLAALVARSGEANAYVPSDFPLAMLSASALERLAGRWPALEDVYPLTPLQAGMLFHSLYAPERGEYLGQFAWYLHGPLDADAFQRAWQAVVDLHPVLRSAFLWQDLDEPQQVVVPAQVRIEQHDWRDRTSEINPAIDAFLQRDRARGLDLEQPPLMRLSLVRLDDEKSCFVWTHHHLLIDGWCLSILMGQVVTAYEALRRGHPAQLERPRPYRDYIAWLRGRDPAEAEAFWRAALAGFSAPNVLAVDRGARSGQASQHRIVHFELPEPTREALIAMARRHQLTLNTLVQGAWALLVARYSAADDVVFGATVSGRTPALAGVESMIGLFINTLPVRVQMSEDMPAAAWLRALQQQQSETRAFEHTALVDIQRWSELGHGEPLFETLLVFENYAVDDSAGAVETSLDIEHLHAHERTNYPLALTVGRRLGIELAYDQSRFDDDVAARLLRHFASLLGQLAEAPQRPLSALSLADRAEQQALIASWKTSARDYPAATSMHALVAEQAARAPQAVAAVWGEQRISYAELMARSSQLAHYLRARGVTADVPVGVHVERSLDLVVAVLAVLQSGGAFAPLDTALPRERLRTMIAGLRAPVLLTQAALLADFGAIVEEAGDDASAGSAAPALLVAIDEPATRAAIAALPETPPPSESEPDHLSYIIHTSGSTGTPKGVMVTHRNWVNAFHAWAEDYRLGTDARCHLQMASFSFDVFAGDYARALASGGTLVLCPRELLLDPPALLALLQRERVDCAEFVPAVLRGLAQHCEDSAQTLAGMHTLIAGSDSWHMSEYRRFRALIGADARLINSYGITETTIDTTYFEVTADADVSPAGEGEGEGDERGLVPIGRPFGNSRVYVLSRDLTPQPIGVPGEVYIGGAGVARGYLGRPELTAERFVPDAFGDEPGARMYRTGDRAFYRPDGNIAFLGRVDTQVKVRGYRIELGEIESVLVRHPAVQQSAVLLRSDGPGQPRLVAYVAAASGAALELVELRAFLGERLPDYMVPAFFVVLDALPLTANGKVDRRNLPAADASHRVGVEERVAPRDDIEAAILRLWQQVLAVDELGVGDDFFAAGGHSLLATQLISRVNAAFAIALPLRVVFDAPTVAAMATEVRACAGDAPSDIAPRERIAARAQQGPAPLSFAQRRLWFLDQFEPGNPAYNISEFVHLRGALDVAVLRRSLSEVVRRHEVLRTRFAAAGPDGQGPVQIIDPPAAEPLALPIIDLGHLSGDERAQRCQELALAAVRAPFDLSTGPLLRVQLVRLDEGEHVLLLVIHHIVSDGWSTGVLTRELGALYRAFSRGEDSPLAPLSLQYADFSAWQQAWLESPALSAQMDYWRQQLAGDDEPLSLPSDRPRPAIRTDRGGTTTFAIEAEVLASLRALGAREHASLFMVLLAALDVLLVRYSRQEDIRVGTYIANRNRPELEDLIGFFLNTLVLRSDCSGDPGFRELLGRVAATTLEAYANQDVPFEKLLETLQPTRDMRHTPLFQVLLVLQNTPAPQSEDGALELLPYELAGEAHAHFDLTLWVTEKDGGLLATLEYNADLFDHATAERMAAHYHTLLRGIAANPERRISELPLLPEAERVPVLETFAVRRRERDIERGIHTLFEARAAATPEACAVVDAEQRLSYGQLDARANQLAHYLRARGVVAETRVGICLDRSVELLVAVLGVLKAGATYVPLAPDYPAERLAIMAHDSDMRALLTSADLAELAGSLGVPALLLDRERAEIAAQPTASPALSVAPSSLAYVVFTSGSTGRPKGVMIEHRSLVNAYYGWEEDYGLDGLRCHLQMASFSFDVFAGDWVRALGSGAALVLCPRETLLDPAALHALIERERVDCGEFVPAVVRLLMEHLRARGATLETMRLVAVGSDVWDMREYHQLAALCPAGTRVLSSYGLSEASIDSTFFESAEPTPSEQVVPIGRPFPNTEVYVLDAHGQPAPIGVPGELFLGGPGLARGYAGQPELTAARFVPNPISREPGARLYRSGDLVRWMASGDLAFLGRTDTQIKIRGHRIEPDEIKAVVLEDEAVREAVLIGRGEGESKQLVAYLTLSAPAATSAEAVRARLADKLPPFMVPSALIILETLPLTPNGKVDLRALPAPSAEDRVAADEHTPPRTATEARLVEIWEQVLELAPVGVFDDFFQLGGHSLLAVRLMAEIRDRLGQSLPLATLFQGATIERLARAIDGGAAGPWSPLVLLQSGDASTPLFCVPGAGGNVLYFRDLARSLGGERPIYGLQARGLDGVSTPHDSVEDMAACYVEALRTVQPHGPYALAGHSFGSWVAFEMAQQLVRAGEEIAIVAIFNTPIPRMTPGSTPDFDDATWMAALAGSVGRFYGADLGIDAESLRPLSMDARYRQLTERLVAARILPAGAAEAMVRGLVQVYKAAYLIDYEPGDATAVPIAFFRADTWHEEDGEVPADLFEQPAWGWTRFASDDITIVQVPGDHMTMLAPPHVDQLSEILRALLGESLRKRR</sequence>
<dbReference type="FunFam" id="1.10.1200.10:FF:000016">
    <property type="entry name" value="Non-ribosomal peptide synthase"/>
    <property type="match status" value="2"/>
</dbReference>
<dbReference type="SUPFAM" id="SSF47336">
    <property type="entry name" value="ACP-like"/>
    <property type="match status" value="6"/>
</dbReference>
<dbReference type="CDD" id="cd17643">
    <property type="entry name" value="A_NRPS_Cytc1-like"/>
    <property type="match status" value="3"/>
</dbReference>
<feature type="region of interest" description="Disordered" evidence="6">
    <location>
        <begin position="2856"/>
        <end position="2881"/>
    </location>
</feature>
<dbReference type="KEGG" id="hoh:Hoch_1748"/>
<feature type="compositionally biased region" description="Low complexity" evidence="6">
    <location>
        <begin position="2865"/>
        <end position="2874"/>
    </location>
</feature>
<feature type="domain" description="Carrier" evidence="7">
    <location>
        <begin position="2077"/>
        <end position="2151"/>
    </location>
</feature>
<evidence type="ECO:0000313" key="8">
    <source>
        <dbReference type="EMBL" id="ACY14297.1"/>
    </source>
</evidence>
<dbReference type="GO" id="GO:0043041">
    <property type="term" value="P:amino acid activation for nonribosomal peptide biosynthetic process"/>
    <property type="evidence" value="ECO:0007669"/>
    <property type="project" value="TreeGrafter"/>
</dbReference>
<dbReference type="GO" id="GO:0072330">
    <property type="term" value="P:monocarboxylic acid biosynthetic process"/>
    <property type="evidence" value="ECO:0007669"/>
    <property type="project" value="UniProtKB-ARBA"/>
</dbReference>
<comment type="cofactor">
    <cofactor evidence="1">
        <name>pantetheine 4'-phosphate</name>
        <dbReference type="ChEBI" id="CHEBI:47942"/>
    </cofactor>
</comment>
<dbReference type="NCBIfam" id="TIGR01733">
    <property type="entry name" value="AA-adenyl-dom"/>
    <property type="match status" value="6"/>
</dbReference>
<name>D0LXU2_HALO1</name>
<evidence type="ECO:0000256" key="3">
    <source>
        <dbReference type="ARBA" id="ARBA00022450"/>
    </source>
</evidence>
<dbReference type="InterPro" id="IPR006162">
    <property type="entry name" value="Ppantetheine_attach_site"/>
</dbReference>
<dbReference type="FunFam" id="1.10.1200.10:FF:000005">
    <property type="entry name" value="Nonribosomal peptide synthetase 1"/>
    <property type="match status" value="4"/>
</dbReference>
<evidence type="ECO:0000256" key="5">
    <source>
        <dbReference type="ARBA" id="ARBA00022737"/>
    </source>
</evidence>